<feature type="signal peptide" evidence="1">
    <location>
        <begin position="1"/>
        <end position="22"/>
    </location>
</feature>
<dbReference type="EMBL" id="SMKX01000080">
    <property type="protein sequence ID" value="TDD57063.1"/>
    <property type="molecule type" value="Genomic_DNA"/>
</dbReference>
<protein>
    <submittedName>
        <fullName evidence="2">Thaumatin pathogenesis-like protein</fullName>
    </submittedName>
</protein>
<keyword evidence="1" id="KW-0732">Signal</keyword>
<comment type="caution">
    <text evidence="2">The sequence shown here is derived from an EMBL/GenBank/DDBJ whole genome shotgun (WGS) entry which is preliminary data.</text>
</comment>
<reference evidence="2 3" key="1">
    <citation type="submission" date="2019-03" db="EMBL/GenBank/DDBJ databases">
        <title>Draft genome sequences of novel Actinobacteria.</title>
        <authorList>
            <person name="Sahin N."/>
            <person name="Ay H."/>
            <person name="Saygin H."/>
        </authorList>
    </citation>
    <scope>NUCLEOTIDE SEQUENCE [LARGE SCALE GENOMIC DNA]</scope>
    <source>
        <strain evidence="2 3">JCM 13523</strain>
    </source>
</reference>
<dbReference type="PANTHER" id="PTHR31013:SF2">
    <property type="entry name" value="THAUMATIN-LIKE PROTEIN"/>
    <property type="match status" value="1"/>
</dbReference>
<keyword evidence="3" id="KW-1185">Reference proteome</keyword>
<sequence>MRKLLAVLVPLALLLGIPTTNAVASEDAQAPATIHNVTFVNQTGQTIWIGAAVNADSSVNMSGLPTLANGQSATVTIPEGAWPYHWRGKFFGRQGCTGQSGSTFKCAVGDCGPYADRCTLGEQPTSLAEFNFDQNDGLAPWYNVSYVNAFSLPITIRANNAQGGPPECETMGCAENLLPYCPQVNKRVGTNGTTPYCLNLDRDNKTAYSNALSSRCPKAYAWSKQDAEGGNQTVRQCRNCSGFTVTFHGV</sequence>
<dbReference type="AlphaFoldDB" id="A0A4R4ZEW2"/>
<evidence type="ECO:0000313" key="3">
    <source>
        <dbReference type="Proteomes" id="UP000295124"/>
    </source>
</evidence>
<dbReference type="Gene3D" id="2.60.110.10">
    <property type="entry name" value="Thaumatin"/>
    <property type="match status" value="1"/>
</dbReference>
<name>A0A4R4ZEW2_9ACTN</name>
<proteinExistence type="predicted"/>
<dbReference type="InterPro" id="IPR037176">
    <property type="entry name" value="Osmotin/thaumatin-like_sf"/>
</dbReference>
<dbReference type="PANTHER" id="PTHR31013">
    <property type="entry name" value="THAUMATIN FAMILY PROTEIN-RELATED"/>
    <property type="match status" value="1"/>
</dbReference>
<dbReference type="InterPro" id="IPR001938">
    <property type="entry name" value="Thaumatin"/>
</dbReference>
<feature type="chain" id="PRO_5039354615" evidence="1">
    <location>
        <begin position="23"/>
        <end position="250"/>
    </location>
</feature>
<dbReference type="SMART" id="SM00205">
    <property type="entry name" value="THN"/>
    <property type="match status" value="1"/>
</dbReference>
<dbReference type="PIRSF" id="PIRSF002703">
    <property type="entry name" value="Thaumatin"/>
    <property type="match status" value="1"/>
</dbReference>
<accession>A0A4R4ZEW2</accession>
<dbReference type="PROSITE" id="PS51367">
    <property type="entry name" value="THAUMATIN_2"/>
    <property type="match status" value="1"/>
</dbReference>
<evidence type="ECO:0000256" key="1">
    <source>
        <dbReference type="SAM" id="SignalP"/>
    </source>
</evidence>
<gene>
    <name evidence="2" type="ORF">E1263_24765</name>
</gene>
<dbReference type="RefSeq" id="WP_132171380.1">
    <property type="nucleotide sequence ID" value="NZ_SMKX01000080.1"/>
</dbReference>
<dbReference type="OrthoDB" id="227157at2"/>
<organism evidence="2 3">
    <name type="scientific">Kribbella antibiotica</name>
    <dbReference type="NCBI Taxonomy" id="190195"/>
    <lineage>
        <taxon>Bacteria</taxon>
        <taxon>Bacillati</taxon>
        <taxon>Actinomycetota</taxon>
        <taxon>Actinomycetes</taxon>
        <taxon>Propionibacteriales</taxon>
        <taxon>Kribbellaceae</taxon>
        <taxon>Kribbella</taxon>
    </lineage>
</organism>
<evidence type="ECO:0000313" key="2">
    <source>
        <dbReference type="EMBL" id="TDD57063.1"/>
    </source>
</evidence>
<dbReference type="Proteomes" id="UP000295124">
    <property type="component" value="Unassembled WGS sequence"/>
</dbReference>
<dbReference type="SUPFAM" id="SSF49870">
    <property type="entry name" value="Osmotin, thaumatin-like protein"/>
    <property type="match status" value="1"/>
</dbReference>
<dbReference type="Pfam" id="PF00314">
    <property type="entry name" value="Thaumatin"/>
    <property type="match status" value="1"/>
</dbReference>